<dbReference type="GO" id="GO:0003729">
    <property type="term" value="F:mRNA binding"/>
    <property type="evidence" value="ECO:0007669"/>
    <property type="project" value="TreeGrafter"/>
</dbReference>
<dbReference type="SUPFAM" id="SSF64153">
    <property type="entry name" value="YjeF N-terminal domain-like"/>
    <property type="match status" value="1"/>
</dbReference>
<feature type="region of interest" description="Disordered" evidence="1">
    <location>
        <begin position="70"/>
        <end position="297"/>
    </location>
</feature>
<feature type="region of interest" description="Disordered" evidence="1">
    <location>
        <begin position="398"/>
        <end position="423"/>
    </location>
</feature>
<evidence type="ECO:0000313" key="3">
    <source>
        <dbReference type="EMBL" id="SAM06189.1"/>
    </source>
</evidence>
<keyword evidence="4" id="KW-1185">Reference proteome</keyword>
<dbReference type="Gene3D" id="3.40.50.10260">
    <property type="entry name" value="YjeF N-terminal domain"/>
    <property type="match status" value="1"/>
</dbReference>
<dbReference type="Proteomes" id="UP000078561">
    <property type="component" value="Unassembled WGS sequence"/>
</dbReference>
<dbReference type="Pfam" id="PF03853">
    <property type="entry name" value="YjeF_N"/>
    <property type="match status" value="1"/>
</dbReference>
<dbReference type="InParanoid" id="A0A163MLW0"/>
<dbReference type="PROSITE" id="PS51385">
    <property type="entry name" value="YJEF_N"/>
    <property type="match status" value="1"/>
</dbReference>
<evidence type="ECO:0000313" key="4">
    <source>
        <dbReference type="Proteomes" id="UP000078561"/>
    </source>
</evidence>
<name>A0A163MLW0_ABSGL</name>
<feature type="region of interest" description="Disordered" evidence="1">
    <location>
        <begin position="320"/>
        <end position="342"/>
    </location>
</feature>
<dbReference type="STRING" id="4829.A0A163MLW0"/>
<feature type="compositionally biased region" description="Basic residues" evidence="1">
    <location>
        <begin position="180"/>
        <end position="191"/>
    </location>
</feature>
<dbReference type="GO" id="GO:0000932">
    <property type="term" value="C:P-body"/>
    <property type="evidence" value="ECO:0007669"/>
    <property type="project" value="TreeGrafter"/>
</dbReference>
<accession>A0A163MLW0</accession>
<feature type="domain" description="YjeF N-terminal" evidence="2">
    <location>
        <begin position="464"/>
        <end position="618"/>
    </location>
</feature>
<dbReference type="GO" id="GO:0033962">
    <property type="term" value="P:P-body assembly"/>
    <property type="evidence" value="ECO:0007669"/>
    <property type="project" value="TreeGrafter"/>
</dbReference>
<feature type="compositionally biased region" description="Polar residues" evidence="1">
    <location>
        <begin position="398"/>
        <end position="409"/>
    </location>
</feature>
<dbReference type="PANTHER" id="PTHR13612:SF0">
    <property type="entry name" value="ENHANCER OF MRNA-DECAPPING PROTEIN 3"/>
    <property type="match status" value="1"/>
</dbReference>
<gene>
    <name evidence="3" type="primary">ABSGL_12067.1 scaffold 12487</name>
</gene>
<evidence type="ECO:0000259" key="2">
    <source>
        <dbReference type="PROSITE" id="PS51385"/>
    </source>
</evidence>
<protein>
    <recommendedName>
        <fullName evidence="2">YjeF N-terminal domain-containing protein</fullName>
    </recommendedName>
</protein>
<dbReference type="InterPro" id="IPR036652">
    <property type="entry name" value="YjeF_N_dom_sf"/>
</dbReference>
<evidence type="ECO:0000256" key="1">
    <source>
        <dbReference type="SAM" id="MobiDB-lite"/>
    </source>
</evidence>
<dbReference type="AlphaFoldDB" id="A0A163MLW0"/>
<feature type="compositionally biased region" description="Low complexity" evidence="1">
    <location>
        <begin position="70"/>
        <end position="86"/>
    </location>
</feature>
<dbReference type="EMBL" id="LT554510">
    <property type="protein sequence ID" value="SAM06189.1"/>
    <property type="molecule type" value="Genomic_DNA"/>
</dbReference>
<feature type="compositionally biased region" description="Low complexity" evidence="1">
    <location>
        <begin position="138"/>
        <end position="151"/>
    </location>
</feature>
<feature type="compositionally biased region" description="Low complexity" evidence="1">
    <location>
        <begin position="207"/>
        <end position="218"/>
    </location>
</feature>
<dbReference type="PANTHER" id="PTHR13612">
    <property type="entry name" value="ENHANCER OF MRNA-DECAPPING PROTEIN 3"/>
    <property type="match status" value="1"/>
</dbReference>
<proteinExistence type="predicted"/>
<feature type="compositionally biased region" description="Basic and acidic residues" evidence="1">
    <location>
        <begin position="169"/>
        <end position="179"/>
    </location>
</feature>
<dbReference type="InterPro" id="IPR004443">
    <property type="entry name" value="YjeF_N_dom"/>
</dbReference>
<sequence>MSSIQGLHTCVNLKNGDVFYGIATQVDDDGSISLEQAQRCFTSGRVAEYAFMKVPGHIVSDYYLTAIEQQQQQQPPTQHVGPTTPTSPAAVHNQEPPPRAPPLAASLTHPPPPPTLGSPEALFGHRQPPVPLSDTHENSSNSSLTSPTLPNQKNTFVDPAIISISSVDTQEKKPGSEKRSSKKQGKSNKGKKNTETPQPASTDALEPSAAPTTSSSKPQKSKRGSKAKQQQTGAPLTEKGDGSKSAKSPPRSKNAKKQASKKQQQQQLEQEPHQQDQPAKEPQPPLQHHVMPQFGRTNVPRKLVDTVVYDDFTDFIDMSGQGHSLGKPGDDGKTKQDSQQQAPVITSPFTAPETTNAQLHKPDDAVNQVATQSLLSSLNMIPTAAFVKSLTSSPAESLQKISTDGTPTKTLVPLPHTTSPPIERLQKPMEHDHTVPVITNGNHATVIKSVATGAVCPVLSVQLLARVIQITKSEAGLTDAMLIENAAHAATSITFKVIGGQRRVQQQNHNDAPIVVILAGNHSVGSYGLATARHLANRGIQVVVLLLDASSTLIKEQKRCAQFAGVTFVDGVDELPDPLTAPVDLIMDALMGSGAVKKNPMDLLWQAIDWANGNKAPVTGGLFVADLGIPAVAWQRIGIKKRGLPWGTESVMPLEYE</sequence>
<organism evidence="3">
    <name type="scientific">Absidia glauca</name>
    <name type="common">Pin mould</name>
    <dbReference type="NCBI Taxonomy" id="4829"/>
    <lineage>
        <taxon>Eukaryota</taxon>
        <taxon>Fungi</taxon>
        <taxon>Fungi incertae sedis</taxon>
        <taxon>Mucoromycota</taxon>
        <taxon>Mucoromycotina</taxon>
        <taxon>Mucoromycetes</taxon>
        <taxon>Mucorales</taxon>
        <taxon>Cunninghamellaceae</taxon>
        <taxon>Absidia</taxon>
    </lineage>
</organism>
<reference evidence="3" key="1">
    <citation type="submission" date="2016-04" db="EMBL/GenBank/DDBJ databases">
        <authorList>
            <person name="Evans L.H."/>
            <person name="Alamgir A."/>
            <person name="Owens N."/>
            <person name="Weber N.D."/>
            <person name="Virtaneva K."/>
            <person name="Barbian K."/>
            <person name="Babar A."/>
            <person name="Rosenke K."/>
        </authorList>
    </citation>
    <scope>NUCLEOTIDE SEQUENCE [LARGE SCALE GENOMIC DNA]</scope>
    <source>
        <strain evidence="3">CBS 101.48</strain>
    </source>
</reference>
<dbReference type="OrthoDB" id="10030313at2759"/>
<dbReference type="GO" id="GO:0031087">
    <property type="term" value="P:deadenylation-independent decapping of nuclear-transcribed mRNA"/>
    <property type="evidence" value="ECO:0007669"/>
    <property type="project" value="TreeGrafter"/>
</dbReference>